<name>A0A7Y9RTR0_9ACTN</name>
<comment type="caution">
    <text evidence="1">The sequence shown here is derived from an EMBL/GenBank/DDBJ whole genome shotgun (WGS) entry which is preliminary data.</text>
</comment>
<sequence length="34" mass="3526">MARAGRGVVTHRFADDLDVVGFLLGLEVGQPASA</sequence>
<dbReference type="AlphaFoldDB" id="A0A7Y9RTR0"/>
<dbReference type="Proteomes" id="UP000544110">
    <property type="component" value="Unassembled WGS sequence"/>
</dbReference>
<organism evidence="1 2">
    <name type="scientific">Nocardioides perillae</name>
    <dbReference type="NCBI Taxonomy" id="1119534"/>
    <lineage>
        <taxon>Bacteria</taxon>
        <taxon>Bacillati</taxon>
        <taxon>Actinomycetota</taxon>
        <taxon>Actinomycetes</taxon>
        <taxon>Propionibacteriales</taxon>
        <taxon>Nocardioidaceae</taxon>
        <taxon>Nocardioides</taxon>
    </lineage>
</organism>
<accession>A0A7Y9RTR0</accession>
<evidence type="ECO:0000313" key="1">
    <source>
        <dbReference type="EMBL" id="NYG54392.1"/>
    </source>
</evidence>
<keyword evidence="2" id="KW-1185">Reference proteome</keyword>
<reference evidence="1 2" key="1">
    <citation type="submission" date="2020-07" db="EMBL/GenBank/DDBJ databases">
        <title>Sequencing the genomes of 1000 actinobacteria strains.</title>
        <authorList>
            <person name="Klenk H.-P."/>
        </authorList>
    </citation>
    <scope>NUCLEOTIDE SEQUENCE [LARGE SCALE GENOMIC DNA]</scope>
    <source>
        <strain evidence="1 2">DSM 24552</strain>
    </source>
</reference>
<proteinExistence type="predicted"/>
<evidence type="ECO:0000313" key="2">
    <source>
        <dbReference type="Proteomes" id="UP000544110"/>
    </source>
</evidence>
<gene>
    <name evidence="1" type="ORF">BJ989_000696</name>
</gene>
<protein>
    <submittedName>
        <fullName evidence="1">Uncharacterized protein</fullName>
    </submittedName>
</protein>
<dbReference type="EMBL" id="JACCAC010000001">
    <property type="protein sequence ID" value="NYG54392.1"/>
    <property type="molecule type" value="Genomic_DNA"/>
</dbReference>